<dbReference type="EMBL" id="PQXI01000048">
    <property type="protein sequence ID" value="TGO27070.1"/>
    <property type="molecule type" value="Genomic_DNA"/>
</dbReference>
<dbReference type="AlphaFoldDB" id="A0A4Z1FUU4"/>
<dbReference type="Proteomes" id="UP000297910">
    <property type="component" value="Unassembled WGS sequence"/>
</dbReference>
<evidence type="ECO:0000313" key="1">
    <source>
        <dbReference type="EMBL" id="TGO27070.1"/>
    </source>
</evidence>
<name>A0A4Z1FUU4_9HELO</name>
<protein>
    <submittedName>
        <fullName evidence="1">Uncharacterized protein</fullName>
    </submittedName>
</protein>
<evidence type="ECO:0000313" key="2">
    <source>
        <dbReference type="Proteomes" id="UP000297910"/>
    </source>
</evidence>
<accession>A0A4Z1FUU4</accession>
<comment type="caution">
    <text evidence="1">The sequence shown here is derived from an EMBL/GenBank/DDBJ whole genome shotgun (WGS) entry which is preliminary data.</text>
</comment>
<organism evidence="1 2">
    <name type="scientific">Botrytis paeoniae</name>
    <dbReference type="NCBI Taxonomy" id="278948"/>
    <lineage>
        <taxon>Eukaryota</taxon>
        <taxon>Fungi</taxon>
        <taxon>Dikarya</taxon>
        <taxon>Ascomycota</taxon>
        <taxon>Pezizomycotina</taxon>
        <taxon>Leotiomycetes</taxon>
        <taxon>Helotiales</taxon>
        <taxon>Sclerotiniaceae</taxon>
        <taxon>Botrytis</taxon>
    </lineage>
</organism>
<gene>
    <name evidence="1" type="ORF">BPAE_0048g00420</name>
</gene>
<reference evidence="1 2" key="1">
    <citation type="submission" date="2017-12" db="EMBL/GenBank/DDBJ databases">
        <title>Comparative genomics of Botrytis spp.</title>
        <authorList>
            <person name="Valero-Jimenez C.A."/>
            <person name="Tapia P."/>
            <person name="Veloso J."/>
            <person name="Silva-Moreno E."/>
            <person name="Staats M."/>
            <person name="Valdes J.H."/>
            <person name="Van Kan J.A.L."/>
        </authorList>
    </citation>
    <scope>NUCLEOTIDE SEQUENCE [LARGE SCALE GENOMIC DNA]</scope>
    <source>
        <strain evidence="1 2">Bp0003</strain>
    </source>
</reference>
<keyword evidence="2" id="KW-1185">Reference proteome</keyword>
<proteinExistence type="predicted"/>
<sequence>MRSFGKLGISLQQWILEEDEEDAEVWVEPIIAEQGLLAYPSRNSSAHHSTSYVTLQASMERYATNGGESHWDDDELMI</sequence>